<name>A0AA94XQK5_9MICC</name>
<keyword evidence="1" id="KW-0472">Membrane</keyword>
<evidence type="ECO:0000313" key="2">
    <source>
        <dbReference type="EMBL" id="UUX58234.1"/>
    </source>
</evidence>
<sequence length="126" mass="13993">MIFLMIGLALLPHALIRRRHFSRLRDGEQTYSRRASIRTEFLCAGIAGAMTVALVAFGLASYRTAMSNLEANVHKEYSPTELDIKYWNGSWATADITFADGTSIDGAQISVQDAYRPFIAENTTTD</sequence>
<organism evidence="2 3">
    <name type="scientific">Glutamicibacter halophytocola</name>
    <dbReference type="NCBI Taxonomy" id="1933880"/>
    <lineage>
        <taxon>Bacteria</taxon>
        <taxon>Bacillati</taxon>
        <taxon>Actinomycetota</taxon>
        <taxon>Actinomycetes</taxon>
        <taxon>Micrococcales</taxon>
        <taxon>Micrococcaceae</taxon>
        <taxon>Glutamicibacter</taxon>
    </lineage>
</organism>
<accession>A0AA94XQK5</accession>
<dbReference type="EMBL" id="CP102487">
    <property type="protein sequence ID" value="UUX58234.1"/>
    <property type="molecule type" value="Genomic_DNA"/>
</dbReference>
<keyword evidence="1" id="KW-1133">Transmembrane helix</keyword>
<evidence type="ECO:0000256" key="1">
    <source>
        <dbReference type="SAM" id="Phobius"/>
    </source>
</evidence>
<reference evidence="2" key="1">
    <citation type="journal article" date="2022" name="Pest Manag. Sci.">
        <title>Glutamicibacter halophytocola-mediated host fitness of potato tuber moth on Solanaceae crops.</title>
        <authorList>
            <person name="Wang W."/>
            <person name="Xiao G."/>
            <person name="Du G."/>
            <person name="Chang L."/>
            <person name="Yang Y."/>
            <person name="Ye J."/>
            <person name="Chen B."/>
        </authorList>
    </citation>
    <scope>NUCLEOTIDE SEQUENCE</scope>
    <source>
        <strain evidence="2">S2</strain>
    </source>
</reference>
<protein>
    <submittedName>
        <fullName evidence="2">Uncharacterized protein</fullName>
    </submittedName>
</protein>
<evidence type="ECO:0000313" key="3">
    <source>
        <dbReference type="Proteomes" id="UP001060018"/>
    </source>
</evidence>
<gene>
    <name evidence="2" type="ORF">NUH22_13120</name>
</gene>
<feature type="transmembrane region" description="Helical" evidence="1">
    <location>
        <begin position="41"/>
        <end position="62"/>
    </location>
</feature>
<dbReference type="RefSeq" id="WP_257745412.1">
    <property type="nucleotide sequence ID" value="NZ_CP102487.1"/>
</dbReference>
<keyword evidence="1" id="KW-0812">Transmembrane</keyword>
<proteinExistence type="predicted"/>
<dbReference type="Proteomes" id="UP001060018">
    <property type="component" value="Chromosome"/>
</dbReference>
<dbReference type="AlphaFoldDB" id="A0AA94XQK5"/>